<comment type="caution">
    <text evidence="2">The sequence shown here is derived from an EMBL/GenBank/DDBJ whole genome shotgun (WGS) entry which is preliminary data.</text>
</comment>
<dbReference type="SMART" id="SM00953">
    <property type="entry name" value="RES"/>
    <property type="match status" value="1"/>
</dbReference>
<proteinExistence type="predicted"/>
<dbReference type="Pfam" id="PF08808">
    <property type="entry name" value="RES"/>
    <property type="match status" value="1"/>
</dbReference>
<dbReference type="Proteomes" id="UP000266693">
    <property type="component" value="Unassembled WGS sequence"/>
</dbReference>
<evidence type="ECO:0000313" key="2">
    <source>
        <dbReference type="EMBL" id="RHW18495.1"/>
    </source>
</evidence>
<dbReference type="InterPro" id="IPR014914">
    <property type="entry name" value="RES_dom"/>
</dbReference>
<protein>
    <submittedName>
        <fullName evidence="2">RES domain-containing protein</fullName>
    </submittedName>
</protein>
<organism evidence="2 3">
    <name type="scientific">Sphingomonas gilva</name>
    <dbReference type="NCBI Taxonomy" id="2305907"/>
    <lineage>
        <taxon>Bacteria</taxon>
        <taxon>Pseudomonadati</taxon>
        <taxon>Pseudomonadota</taxon>
        <taxon>Alphaproteobacteria</taxon>
        <taxon>Sphingomonadales</taxon>
        <taxon>Sphingomonadaceae</taxon>
        <taxon>Sphingomonas</taxon>
    </lineage>
</organism>
<accession>A0A396S503</accession>
<evidence type="ECO:0000313" key="3">
    <source>
        <dbReference type="Proteomes" id="UP000266693"/>
    </source>
</evidence>
<evidence type="ECO:0000259" key="1">
    <source>
        <dbReference type="SMART" id="SM00953"/>
    </source>
</evidence>
<reference evidence="2 3" key="1">
    <citation type="submission" date="2018-08" db="EMBL/GenBank/DDBJ databases">
        <title>The multiple taxonomic identification of Sphingomonas gilva.</title>
        <authorList>
            <person name="Zhu D."/>
            <person name="Zheng S."/>
        </authorList>
    </citation>
    <scope>NUCLEOTIDE SEQUENCE [LARGE SCALE GENOMIC DNA]</scope>
    <source>
        <strain evidence="2 3">ZDH117</strain>
    </source>
</reference>
<feature type="domain" description="RES" evidence="1">
    <location>
        <begin position="88"/>
        <end position="217"/>
    </location>
</feature>
<dbReference type="OrthoDB" id="9795903at2"/>
<gene>
    <name evidence="2" type="ORF">D1610_08630</name>
</gene>
<name>A0A396S503_9SPHN</name>
<dbReference type="EMBL" id="QWLV01000002">
    <property type="protein sequence ID" value="RHW18495.1"/>
    <property type="molecule type" value="Genomic_DNA"/>
</dbReference>
<dbReference type="AlphaFoldDB" id="A0A396S503"/>
<sequence>MAVSEGGPAVELPVVREAFSQTIRLVSSARLREAVLAALSDDEEERVSLAEIEGATSGRLIAEERGLGAISAEELVHGVPHAKFINASFAYAKPREPTRFGPVGRGAWYAALAVETCIAEVGYHLTRALADAGDFNAIVEYVEMHASMSGVFVDLRRCPDHASLHPDPRIGYPAGNAVAVAARGAGHNGIIYPSVRHSGGTCIAALWPNVVQSVVQGAMYRLTWSGSPDFSVEAI</sequence>
<keyword evidence="3" id="KW-1185">Reference proteome</keyword>